<dbReference type="AlphaFoldDB" id="A0A319E5F0"/>
<organism evidence="1 2">
    <name type="scientific">Aspergillus sclerotiicarbonarius (strain CBS 121057 / IBT 28362)</name>
    <dbReference type="NCBI Taxonomy" id="1448318"/>
    <lineage>
        <taxon>Eukaryota</taxon>
        <taxon>Fungi</taxon>
        <taxon>Dikarya</taxon>
        <taxon>Ascomycota</taxon>
        <taxon>Pezizomycotina</taxon>
        <taxon>Eurotiomycetes</taxon>
        <taxon>Eurotiomycetidae</taxon>
        <taxon>Eurotiales</taxon>
        <taxon>Aspergillaceae</taxon>
        <taxon>Aspergillus</taxon>
        <taxon>Aspergillus subgen. Circumdati</taxon>
    </lineage>
</organism>
<sequence length="164" mass="17705">MKEGREGEDEGREERKEGEDGILGFAGKLHAWLHVTWARLPSDGLIILVSFPLRTLSLSTALALSPAGSGALATMVLRPSYPASSCSRSDKGNRTVVAMFLGANPGGCTMTMRARRMIDPSFRTASPLAPLARPNLRPPFPPNAWPIPWLPIAASLERQITGFP</sequence>
<dbReference type="VEuPathDB" id="FungiDB:BO78DRAFT_151412"/>
<dbReference type="EMBL" id="KZ826359">
    <property type="protein sequence ID" value="PYI05356.1"/>
    <property type="molecule type" value="Genomic_DNA"/>
</dbReference>
<protein>
    <submittedName>
        <fullName evidence="1">Uncharacterized protein</fullName>
    </submittedName>
</protein>
<accession>A0A319E5F0</accession>
<keyword evidence="2" id="KW-1185">Reference proteome</keyword>
<evidence type="ECO:0000313" key="1">
    <source>
        <dbReference type="EMBL" id="PYI05356.1"/>
    </source>
</evidence>
<dbReference type="Proteomes" id="UP000248423">
    <property type="component" value="Unassembled WGS sequence"/>
</dbReference>
<evidence type="ECO:0000313" key="2">
    <source>
        <dbReference type="Proteomes" id="UP000248423"/>
    </source>
</evidence>
<reference evidence="1 2" key="1">
    <citation type="submission" date="2018-02" db="EMBL/GenBank/DDBJ databases">
        <title>The genomes of Aspergillus section Nigri reveals drivers in fungal speciation.</title>
        <authorList>
            <consortium name="DOE Joint Genome Institute"/>
            <person name="Vesth T.C."/>
            <person name="Nybo J."/>
            <person name="Theobald S."/>
            <person name="Brandl J."/>
            <person name="Frisvad J.C."/>
            <person name="Nielsen K.F."/>
            <person name="Lyhne E.K."/>
            <person name="Kogle M.E."/>
            <person name="Kuo A."/>
            <person name="Riley R."/>
            <person name="Clum A."/>
            <person name="Nolan M."/>
            <person name="Lipzen A."/>
            <person name="Salamov A."/>
            <person name="Henrissat B."/>
            <person name="Wiebenga A."/>
            <person name="De vries R.P."/>
            <person name="Grigoriev I.V."/>
            <person name="Mortensen U.H."/>
            <person name="Andersen M.R."/>
            <person name="Baker S.E."/>
        </authorList>
    </citation>
    <scope>NUCLEOTIDE SEQUENCE [LARGE SCALE GENOMIC DNA]</scope>
    <source>
        <strain evidence="1 2">CBS 121057</strain>
    </source>
</reference>
<proteinExistence type="predicted"/>
<name>A0A319E5F0_ASPSB</name>
<gene>
    <name evidence="1" type="ORF">BO78DRAFT_151412</name>
</gene>